<feature type="compositionally biased region" description="Low complexity" evidence="1">
    <location>
        <begin position="289"/>
        <end position="300"/>
    </location>
</feature>
<keyword evidence="3" id="KW-1185">Reference proteome</keyword>
<evidence type="ECO:0000313" key="2">
    <source>
        <dbReference type="EMBL" id="RMZ66598.1"/>
    </source>
</evidence>
<dbReference type="Proteomes" id="UP000265663">
    <property type="component" value="Unassembled WGS sequence"/>
</dbReference>
<feature type="compositionally biased region" description="Polar residues" evidence="1">
    <location>
        <begin position="136"/>
        <end position="148"/>
    </location>
</feature>
<protein>
    <submittedName>
        <fullName evidence="2">5-azacytidine resistance azr1</fullName>
    </submittedName>
</protein>
<proteinExistence type="predicted"/>
<organism evidence="2 3">
    <name type="scientific">Pyrenophora seminiperda CCB06</name>
    <dbReference type="NCBI Taxonomy" id="1302712"/>
    <lineage>
        <taxon>Eukaryota</taxon>
        <taxon>Fungi</taxon>
        <taxon>Dikarya</taxon>
        <taxon>Ascomycota</taxon>
        <taxon>Pezizomycotina</taxon>
        <taxon>Dothideomycetes</taxon>
        <taxon>Pleosporomycetidae</taxon>
        <taxon>Pleosporales</taxon>
        <taxon>Pleosporineae</taxon>
        <taxon>Pleosporaceae</taxon>
        <taxon>Pyrenophora</taxon>
    </lineage>
</organism>
<sequence length="333" mass="36729">MNKEYASIDLTSPTKDRPIISARRKLFQRPSIHESRLPRLVGEEIQHSLPAYKPCIRPRNSPPAETQIVDRILQAVAPPLVRESHNVPTDNLPTTQLVNRAMPRKRKQPEPIPPSQRQTRSQAKKSRDMEVKDEQQQASEGTTIQIQPAQLLGARTSPRKKLKTSTSPGATKSKARSNQTTQGASKTRRRPKKENTNGTSSEKQSVRRTQPATAGLRKSTRAKAATPVQTTAPIPAPRRPVSPTKQKRLIVTLSIPHMMAHSDLDGSESIQVSAADRVKIAHRKAADGKLAPFKAKPKPLSARSKNLQAISPAGRGENDREPLLDPADELLFA</sequence>
<feature type="compositionally biased region" description="Polar residues" evidence="1">
    <location>
        <begin position="164"/>
        <end position="185"/>
    </location>
</feature>
<feature type="compositionally biased region" description="Basic and acidic residues" evidence="1">
    <location>
        <begin position="125"/>
        <end position="135"/>
    </location>
</feature>
<reference evidence="2 3" key="1">
    <citation type="journal article" date="2014" name="PLoS ONE">
        <title>De novo Genome Assembly of the Fungal Plant Pathogen Pyrenophora semeniperda.</title>
        <authorList>
            <person name="Soliai M.M."/>
            <person name="Meyer S.E."/>
            <person name="Udall J.A."/>
            <person name="Elzinga D.E."/>
            <person name="Hermansen R.A."/>
            <person name="Bodily P.M."/>
            <person name="Hart A.A."/>
            <person name="Coleman C.E."/>
        </authorList>
    </citation>
    <scope>NUCLEOTIDE SEQUENCE [LARGE SCALE GENOMIC DNA]</scope>
    <source>
        <strain evidence="2 3">CCB06</strain>
        <tissue evidence="2">Mycelium</tissue>
    </source>
</reference>
<gene>
    <name evidence="2" type="ORF">GMOD_00001947</name>
</gene>
<feature type="compositionally biased region" description="Polar residues" evidence="1">
    <location>
        <begin position="196"/>
        <end position="212"/>
    </location>
</feature>
<dbReference type="OrthoDB" id="3647228at2759"/>
<dbReference type="AlphaFoldDB" id="A0A3M7LWJ0"/>
<name>A0A3M7LWJ0_9PLEO</name>
<feature type="region of interest" description="Disordered" evidence="1">
    <location>
        <begin position="284"/>
        <end position="333"/>
    </location>
</feature>
<accession>A0A3M7LWJ0</accession>
<feature type="region of interest" description="Disordered" evidence="1">
    <location>
        <begin position="80"/>
        <end position="246"/>
    </location>
</feature>
<dbReference type="EMBL" id="KE747809">
    <property type="protein sequence ID" value="RMZ66598.1"/>
    <property type="molecule type" value="Genomic_DNA"/>
</dbReference>
<evidence type="ECO:0000256" key="1">
    <source>
        <dbReference type="SAM" id="MobiDB-lite"/>
    </source>
</evidence>
<feature type="compositionally biased region" description="Polar residues" evidence="1">
    <location>
        <begin position="86"/>
        <end position="98"/>
    </location>
</feature>
<evidence type="ECO:0000313" key="3">
    <source>
        <dbReference type="Proteomes" id="UP000265663"/>
    </source>
</evidence>